<keyword evidence="6" id="KW-0175">Coiled coil</keyword>
<dbReference type="AlphaFoldDB" id="A0A0D9V081"/>
<feature type="domain" description="Disease resistance R13L4/SHOC-2-like LRR" evidence="10">
    <location>
        <begin position="501"/>
        <end position="826"/>
    </location>
</feature>
<dbReference type="Gramene" id="LPERR01G12070.1">
    <property type="protein sequence ID" value="LPERR01G12070.1"/>
    <property type="gene ID" value="LPERR01G12070"/>
</dbReference>
<sequence length="876" mass="99872">MSSMDALLVKLAAMEELDVQRKDWRDKVRELSFDMEDCIDIFMHKVGDADAKSGLMQRLKMLKARYKIANLMKQLKARAVEISNCRDRYWLDEPGRSGVVPIDPRMQAIYAETNSLVGIDGPREKIIEWLLEEGAQQVKVTSIVGFGGVGKTTLANQVYNKIKGKFECTAFVSVSRNPNIIKILSDLVVGVRGRMYSSRKYDERQLIDIVRAKLKDKRYLLVIDDIWAVEAWGILKCCFVENDRGSGVITTTRMEDIANACCSGFHGYVYKMEPLNDLDSRRLFHRRIFHSEDACPEQLKNASDDILKKCRGVPLAILTIASILASHEAVDSMEIWEKIKHCLGFYLETNPALEWMRHVLSLGYNDLSMDLKTCMLYLGIFPEDSEIRKNDLLRRWTAEGFITKKHCIGQDDVAESYFNELINRNMIQIAEFDDCGEILSCRLHDLLLDFIILKSTAENFITLINDHVCTECPWKVRRLSVHVRDSESKHRHLLTNMALTQARSFNLWGPAQWLPPLSKFQLLRVLHLEIYGSTGKRYDTSCICSLFQLRYLRTSGIVCKKLLTQLLKLEHLQTLEVTCELPEYIELDVCWLPLTLQHLIVHGSVNVVGGIGRMRALYTIDLDDADSLKGLGELINLRELKLVRSCYGEEDGCYFLLSSLCRLLSLQSLIINGYLYEEDVLTRWSPTPRNLRRLHVLECLFSTIPSDWITQLDKLRSLEIQVVSFPRDGADVLARLSSLVHLTLHVKKNAPEEGVVVHSATFPNLMEFCFRFEVPCLVFEAGAMPRLRSLNIDCYAQGARRADGVLDGIEHLGGLLDFKVCIYKRGDFLPARFKSGYFETPHAKAARKWDSDSLMAAVTEAINKHPGSPRIIISTV</sequence>
<dbReference type="InterPro" id="IPR036388">
    <property type="entry name" value="WH-like_DNA-bd_sf"/>
</dbReference>
<dbReference type="FunFam" id="1.10.10.10:FF:000322">
    <property type="entry name" value="Probable disease resistance protein At1g63360"/>
    <property type="match status" value="1"/>
</dbReference>
<dbReference type="Gene3D" id="1.20.5.4130">
    <property type="match status" value="1"/>
</dbReference>
<dbReference type="EnsemblPlants" id="LPERR01G12070.1">
    <property type="protein sequence ID" value="LPERR01G12070.1"/>
    <property type="gene ID" value="LPERR01G12070"/>
</dbReference>
<dbReference type="Pfam" id="PF23559">
    <property type="entry name" value="WHD_DRP"/>
    <property type="match status" value="1"/>
</dbReference>
<reference evidence="11 12" key="1">
    <citation type="submission" date="2012-08" db="EMBL/GenBank/DDBJ databases">
        <title>Oryza genome evolution.</title>
        <authorList>
            <person name="Wing R.A."/>
        </authorList>
    </citation>
    <scope>NUCLEOTIDE SEQUENCE</scope>
</reference>
<evidence type="ECO:0000256" key="5">
    <source>
        <dbReference type="ARBA" id="ARBA00022821"/>
    </source>
</evidence>
<evidence type="ECO:0000259" key="8">
    <source>
        <dbReference type="Pfam" id="PF18052"/>
    </source>
</evidence>
<dbReference type="GO" id="GO:0002758">
    <property type="term" value="P:innate immune response-activating signaling pathway"/>
    <property type="evidence" value="ECO:0007669"/>
    <property type="project" value="UniProtKB-ARBA"/>
</dbReference>
<dbReference type="InterPro" id="IPR042197">
    <property type="entry name" value="Apaf_helical"/>
</dbReference>
<dbReference type="Proteomes" id="UP000032180">
    <property type="component" value="Chromosome 1"/>
</dbReference>
<dbReference type="Pfam" id="PF18052">
    <property type="entry name" value="Rx_N"/>
    <property type="match status" value="1"/>
</dbReference>
<feature type="domain" description="NB-ARC" evidence="7">
    <location>
        <begin position="123"/>
        <end position="292"/>
    </location>
</feature>
<reference evidence="12" key="2">
    <citation type="submission" date="2013-12" db="EMBL/GenBank/DDBJ databases">
        <authorList>
            <person name="Yu Y."/>
            <person name="Lee S."/>
            <person name="de Baynast K."/>
            <person name="Wissotski M."/>
            <person name="Liu L."/>
            <person name="Talag J."/>
            <person name="Goicoechea J."/>
            <person name="Angelova A."/>
            <person name="Jetty R."/>
            <person name="Kudrna D."/>
            <person name="Golser W."/>
            <person name="Rivera L."/>
            <person name="Zhang J."/>
            <person name="Wing R."/>
        </authorList>
    </citation>
    <scope>NUCLEOTIDE SEQUENCE</scope>
</reference>
<feature type="domain" description="Disease resistance protein winged helix" evidence="9">
    <location>
        <begin position="380"/>
        <end position="451"/>
    </location>
</feature>
<dbReference type="InterPro" id="IPR032675">
    <property type="entry name" value="LRR_dom_sf"/>
</dbReference>
<dbReference type="GO" id="GO:0042742">
    <property type="term" value="P:defense response to bacterium"/>
    <property type="evidence" value="ECO:0007669"/>
    <property type="project" value="UniProtKB-ARBA"/>
</dbReference>
<evidence type="ECO:0000313" key="12">
    <source>
        <dbReference type="Proteomes" id="UP000032180"/>
    </source>
</evidence>
<dbReference type="PANTHER" id="PTHR23155:SF999">
    <property type="entry name" value="NB-ARC DOMAIN CONTAINING PROTEIN, EXPRESSED"/>
    <property type="match status" value="1"/>
</dbReference>
<evidence type="ECO:0000259" key="9">
    <source>
        <dbReference type="Pfam" id="PF23559"/>
    </source>
</evidence>
<evidence type="ECO:0000259" key="7">
    <source>
        <dbReference type="Pfam" id="PF00931"/>
    </source>
</evidence>
<protein>
    <recommendedName>
        <fullName evidence="13">NB-ARC domain-containing protein</fullName>
    </recommendedName>
</protein>
<dbReference type="Pfam" id="PF23598">
    <property type="entry name" value="LRR_14"/>
    <property type="match status" value="1"/>
</dbReference>
<dbReference type="PRINTS" id="PR00364">
    <property type="entry name" value="DISEASERSIST"/>
</dbReference>
<dbReference type="InterPro" id="IPR027417">
    <property type="entry name" value="P-loop_NTPase"/>
</dbReference>
<name>A0A0D9V081_9ORYZ</name>
<evidence type="ECO:0000256" key="4">
    <source>
        <dbReference type="ARBA" id="ARBA00022741"/>
    </source>
</evidence>
<keyword evidence="12" id="KW-1185">Reference proteome</keyword>
<dbReference type="GO" id="GO:0043531">
    <property type="term" value="F:ADP binding"/>
    <property type="evidence" value="ECO:0007669"/>
    <property type="project" value="InterPro"/>
</dbReference>
<dbReference type="InterPro" id="IPR041118">
    <property type="entry name" value="Rx_N"/>
</dbReference>
<proteinExistence type="inferred from homology"/>
<keyword evidence="5" id="KW-0611">Plant defense</keyword>
<dbReference type="Gene3D" id="3.80.10.10">
    <property type="entry name" value="Ribonuclease Inhibitor"/>
    <property type="match status" value="1"/>
</dbReference>
<dbReference type="Gene3D" id="3.40.50.300">
    <property type="entry name" value="P-loop containing nucleotide triphosphate hydrolases"/>
    <property type="match status" value="1"/>
</dbReference>
<dbReference type="InterPro" id="IPR055414">
    <property type="entry name" value="LRR_R13L4/SHOC2-like"/>
</dbReference>
<dbReference type="FunFam" id="3.40.50.300:FF:001091">
    <property type="entry name" value="Probable disease resistance protein At1g61300"/>
    <property type="match status" value="1"/>
</dbReference>
<evidence type="ECO:0000313" key="11">
    <source>
        <dbReference type="EnsemblPlants" id="LPERR01G12070.1"/>
    </source>
</evidence>
<accession>A0A0D9V081</accession>
<dbReference type="STRING" id="77586.A0A0D9V081"/>
<feature type="domain" description="Disease resistance N-terminal" evidence="8">
    <location>
        <begin position="1"/>
        <end position="55"/>
    </location>
</feature>
<keyword evidence="3" id="KW-0677">Repeat</keyword>
<dbReference type="InterPro" id="IPR038005">
    <property type="entry name" value="RX-like_CC"/>
</dbReference>
<dbReference type="PANTHER" id="PTHR23155">
    <property type="entry name" value="DISEASE RESISTANCE PROTEIN RP"/>
    <property type="match status" value="1"/>
</dbReference>
<dbReference type="InterPro" id="IPR002182">
    <property type="entry name" value="NB-ARC"/>
</dbReference>
<dbReference type="GO" id="GO:0009626">
    <property type="term" value="P:plant-type hypersensitive response"/>
    <property type="evidence" value="ECO:0007669"/>
    <property type="project" value="UniProtKB-ARBA"/>
</dbReference>
<dbReference type="Gene3D" id="1.10.10.10">
    <property type="entry name" value="Winged helix-like DNA-binding domain superfamily/Winged helix DNA-binding domain"/>
    <property type="match status" value="1"/>
</dbReference>
<evidence type="ECO:0008006" key="13">
    <source>
        <dbReference type="Google" id="ProtNLM"/>
    </source>
</evidence>
<dbReference type="eggNOG" id="KOG4658">
    <property type="taxonomic scope" value="Eukaryota"/>
</dbReference>
<dbReference type="InterPro" id="IPR058922">
    <property type="entry name" value="WHD_DRP"/>
</dbReference>
<dbReference type="Pfam" id="PF00931">
    <property type="entry name" value="NB-ARC"/>
    <property type="match status" value="1"/>
</dbReference>
<organism evidence="11 12">
    <name type="scientific">Leersia perrieri</name>
    <dbReference type="NCBI Taxonomy" id="77586"/>
    <lineage>
        <taxon>Eukaryota</taxon>
        <taxon>Viridiplantae</taxon>
        <taxon>Streptophyta</taxon>
        <taxon>Embryophyta</taxon>
        <taxon>Tracheophyta</taxon>
        <taxon>Spermatophyta</taxon>
        <taxon>Magnoliopsida</taxon>
        <taxon>Liliopsida</taxon>
        <taxon>Poales</taxon>
        <taxon>Poaceae</taxon>
        <taxon>BOP clade</taxon>
        <taxon>Oryzoideae</taxon>
        <taxon>Oryzeae</taxon>
        <taxon>Oryzinae</taxon>
        <taxon>Leersia</taxon>
    </lineage>
</organism>
<evidence type="ECO:0000256" key="6">
    <source>
        <dbReference type="ARBA" id="ARBA00023054"/>
    </source>
</evidence>
<dbReference type="SUPFAM" id="SSF52047">
    <property type="entry name" value="RNI-like"/>
    <property type="match status" value="1"/>
</dbReference>
<evidence type="ECO:0000256" key="3">
    <source>
        <dbReference type="ARBA" id="ARBA00022737"/>
    </source>
</evidence>
<evidence type="ECO:0000256" key="1">
    <source>
        <dbReference type="ARBA" id="ARBA00008894"/>
    </source>
</evidence>
<dbReference type="CDD" id="cd14798">
    <property type="entry name" value="RX-CC_like"/>
    <property type="match status" value="1"/>
</dbReference>
<keyword evidence="4" id="KW-0547">Nucleotide-binding</keyword>
<dbReference type="InterPro" id="IPR044974">
    <property type="entry name" value="Disease_R_plants"/>
</dbReference>
<evidence type="ECO:0000256" key="2">
    <source>
        <dbReference type="ARBA" id="ARBA00022614"/>
    </source>
</evidence>
<reference evidence="11" key="3">
    <citation type="submission" date="2015-04" db="UniProtKB">
        <authorList>
            <consortium name="EnsemblPlants"/>
        </authorList>
    </citation>
    <scope>IDENTIFICATION</scope>
</reference>
<dbReference type="Gene3D" id="1.10.8.430">
    <property type="entry name" value="Helical domain of apoptotic protease-activating factors"/>
    <property type="match status" value="1"/>
</dbReference>
<dbReference type="HOGENOM" id="CLU_000837_25_0_1"/>
<evidence type="ECO:0000259" key="10">
    <source>
        <dbReference type="Pfam" id="PF23598"/>
    </source>
</evidence>
<comment type="similarity">
    <text evidence="1">Belongs to the disease resistance NB-LRR family.</text>
</comment>
<keyword evidence="2" id="KW-0433">Leucine-rich repeat</keyword>
<dbReference type="SUPFAM" id="SSF52540">
    <property type="entry name" value="P-loop containing nucleoside triphosphate hydrolases"/>
    <property type="match status" value="1"/>
</dbReference>